<dbReference type="eggNOG" id="ENOG50307PD">
    <property type="taxonomic scope" value="Bacteria"/>
</dbReference>
<dbReference type="EMBL" id="BAVZ01000004">
    <property type="protein sequence ID" value="GAF07928.1"/>
    <property type="molecule type" value="Genomic_DNA"/>
</dbReference>
<name>W7YJQ8_9BACL</name>
<comment type="caution">
    <text evidence="2">The sequence shown here is derived from an EMBL/GenBank/DDBJ whole genome shotgun (WGS) entry which is preliminary data.</text>
</comment>
<feature type="chain" id="PRO_5004907373" description="Lipoprotein" evidence="1">
    <location>
        <begin position="26"/>
        <end position="157"/>
    </location>
</feature>
<accession>W7YJQ8</accession>
<dbReference type="AlphaFoldDB" id="W7YJQ8"/>
<keyword evidence="1" id="KW-0732">Signal</keyword>
<dbReference type="STRING" id="1236976.JCM16418_1961"/>
<dbReference type="OrthoDB" id="1738667at2"/>
<evidence type="ECO:0000313" key="2">
    <source>
        <dbReference type="EMBL" id="GAF07928.1"/>
    </source>
</evidence>
<organism evidence="2 3">
    <name type="scientific">Paenibacillus pini JCM 16418</name>
    <dbReference type="NCBI Taxonomy" id="1236976"/>
    <lineage>
        <taxon>Bacteria</taxon>
        <taxon>Bacillati</taxon>
        <taxon>Bacillota</taxon>
        <taxon>Bacilli</taxon>
        <taxon>Bacillales</taxon>
        <taxon>Paenibacillaceae</taxon>
        <taxon>Paenibacillus</taxon>
    </lineage>
</organism>
<proteinExistence type="predicted"/>
<keyword evidence="3" id="KW-1185">Reference proteome</keyword>
<evidence type="ECO:0008006" key="4">
    <source>
        <dbReference type="Google" id="ProtNLM"/>
    </source>
</evidence>
<dbReference type="Proteomes" id="UP000019364">
    <property type="component" value="Unassembled WGS sequence"/>
</dbReference>
<protein>
    <recommendedName>
        <fullName evidence="4">Lipoprotein</fullName>
    </recommendedName>
</protein>
<evidence type="ECO:0000313" key="3">
    <source>
        <dbReference type="Proteomes" id="UP000019364"/>
    </source>
</evidence>
<gene>
    <name evidence="2" type="ORF">JCM16418_1961</name>
</gene>
<reference evidence="2 3" key="1">
    <citation type="journal article" date="2014" name="Genome Announc.">
        <title>Draft Genome Sequence of Paenibacillus pini JCM 16418T, Isolated from the Rhizosphere of Pine Tree.</title>
        <authorList>
            <person name="Yuki M."/>
            <person name="Oshima K."/>
            <person name="Suda W."/>
            <person name="Oshida Y."/>
            <person name="Kitamura K."/>
            <person name="Iida Y."/>
            <person name="Hattori M."/>
            <person name="Ohkuma M."/>
        </authorList>
    </citation>
    <scope>NUCLEOTIDE SEQUENCE [LARGE SCALE GENOMIC DNA]</scope>
    <source>
        <strain evidence="2 3">JCM 16418</strain>
    </source>
</reference>
<sequence>MNFKGKLAVILMMIGSLLAGSYVFALSDTHNEEPDKNKKTMKIEGAQIKINATKLQAKPQEEIIIQMEKVTDQINKVKLIRENMPNPGYGIVMDRIEFTSTKKAIAYYHLVSPDPKMMYPQVISTAKTFFYMDSSIEVNAKETVLPPLLKLPDTNRK</sequence>
<evidence type="ECO:0000256" key="1">
    <source>
        <dbReference type="SAM" id="SignalP"/>
    </source>
</evidence>
<feature type="signal peptide" evidence="1">
    <location>
        <begin position="1"/>
        <end position="25"/>
    </location>
</feature>
<dbReference type="RefSeq" id="WP_036647739.1">
    <property type="nucleotide sequence ID" value="NZ_BAVZ01000004.1"/>
</dbReference>